<dbReference type="EMBL" id="CP094358">
    <property type="protein sequence ID" value="UOB16690.1"/>
    <property type="molecule type" value="Genomic_DNA"/>
</dbReference>
<keyword evidence="1" id="KW-0472">Membrane</keyword>
<dbReference type="RefSeq" id="WP_255841920.1">
    <property type="nucleotide sequence ID" value="NZ_CP094358.1"/>
</dbReference>
<protein>
    <submittedName>
        <fullName evidence="2">Uncharacterized protein</fullName>
    </submittedName>
</protein>
<keyword evidence="1" id="KW-1133">Transmembrane helix</keyword>
<gene>
    <name evidence="2" type="ORF">MQE35_13200</name>
</gene>
<evidence type="ECO:0000313" key="3">
    <source>
        <dbReference type="Proteomes" id="UP000831290"/>
    </source>
</evidence>
<feature type="transmembrane region" description="Helical" evidence="1">
    <location>
        <begin position="6"/>
        <end position="23"/>
    </location>
</feature>
<sequence length="97" mass="11103">MKKLSWMITIAELVLVAVFFYYVEPEDSTSPNIENINKNGDENQHTITPVSIFNEKYSEKIATADSLLNITIEEFKNAKANNCHIISEYPDLSNIYD</sequence>
<dbReference type="KEGG" id="fbm:MQE35_13200"/>
<evidence type="ECO:0000256" key="1">
    <source>
        <dbReference type="SAM" id="Phobius"/>
    </source>
</evidence>
<name>A0A9E7CYI5_9FLAO</name>
<dbReference type="Proteomes" id="UP000831290">
    <property type="component" value="Chromosome"/>
</dbReference>
<proteinExistence type="predicted"/>
<accession>A0A9E7CYI5</accession>
<keyword evidence="1" id="KW-0812">Transmembrane</keyword>
<keyword evidence="3" id="KW-1185">Reference proteome</keyword>
<evidence type="ECO:0000313" key="2">
    <source>
        <dbReference type="EMBL" id="UOB16690.1"/>
    </source>
</evidence>
<reference evidence="2" key="1">
    <citation type="submission" date="2022-03" db="EMBL/GenBank/DDBJ databases">
        <title>Description of Abyssus ytuae gen. nov., sp. nov., a novel member of the family Flavobacteriaceae isolated from the sediment of Mariana Trench.</title>
        <authorList>
            <person name="Zhang J."/>
            <person name="Xu X."/>
        </authorList>
    </citation>
    <scope>NUCLEOTIDE SEQUENCE</scope>
    <source>
        <strain evidence="2">MT3330</strain>
    </source>
</reference>
<organism evidence="2 3">
    <name type="scientific">Abyssalbus ytuae</name>
    <dbReference type="NCBI Taxonomy" id="2926907"/>
    <lineage>
        <taxon>Bacteria</taxon>
        <taxon>Pseudomonadati</taxon>
        <taxon>Bacteroidota</taxon>
        <taxon>Flavobacteriia</taxon>
        <taxon>Flavobacteriales</taxon>
        <taxon>Flavobacteriaceae</taxon>
        <taxon>Abyssalbus</taxon>
    </lineage>
</organism>
<dbReference type="AlphaFoldDB" id="A0A9E7CYI5"/>